<dbReference type="GO" id="GO:0030246">
    <property type="term" value="F:carbohydrate binding"/>
    <property type="evidence" value="ECO:0007669"/>
    <property type="project" value="InterPro"/>
</dbReference>
<evidence type="ECO:0000256" key="2">
    <source>
        <dbReference type="ARBA" id="ARBA00011245"/>
    </source>
</evidence>
<keyword evidence="7" id="KW-0378">Hydrolase</keyword>
<keyword evidence="8" id="KW-1185">Reference proteome</keyword>
<name>A0A5B8A4K9_9BACT</name>
<evidence type="ECO:0000259" key="4">
    <source>
        <dbReference type="Pfam" id="PF10566"/>
    </source>
</evidence>
<sequence>MTRRIAEVKCLVINIILFISSGLTYGQAAVLPATQLLSPDGKVMVTVYQKETAPGKRHLYYHVEFRKQPVVLESGLDIQIDNHVFEHAMALPVDRHSDWSENLILTNKLTISHDTVWQPSYGERSQVRDHYNQLDIQLAKDDNPDYRVSLQVRAYNEGIAFRYFFPEHPKGIYYRVMAENDEFTLPADTKAYYTAWAQGKYEALPLRNWPEPSERPLTLALPNGLYASLLEAGLTDYAMTKFKLSPTKPNTVVTSMYESVDLISPVATPWRAILIGEKPGDLLEHNDLVLNLNLPTKLKDASWIKPGKIIREMTLTTQGAKDAIDFAATRGLQYILFDWKWYGPAFSFSSDVTKVVAPIDMPAVIQYGQEKGIGVWLYVNQQGLLAQMRELAPLYKKWGVKGVKFGFVQVGSHRWTTWLTEAVQVAMDNELMVNIHDEYRPTGTSRTYPNVMTQEGIRGNEEFPDATHNTVLPFTRFLAGAGDYTICYYDKRLKTTHAHQLALAAVYYSPIQTLFWYDKPSAYQGEPEVEFFEKVPTTWDETKVVQGEIGQYVTVARRKGQDWFVGTITNNDSRTLKLPLNFLPKGQAYTASIYADDPTQTTRTKVSIMRKKVKADQTLDVKLLPSGGQAIWLTPTK</sequence>
<dbReference type="InterPro" id="IPR019563">
    <property type="entry name" value="GH97_catalytic"/>
</dbReference>
<feature type="domain" description="Glycosyl-hydrolase 97 C-terminal oligomerisation" evidence="6">
    <location>
        <begin position="538"/>
        <end position="633"/>
    </location>
</feature>
<comment type="cofactor">
    <cofactor evidence="1">
        <name>Ca(2+)</name>
        <dbReference type="ChEBI" id="CHEBI:29108"/>
    </cofactor>
</comment>
<dbReference type="Proteomes" id="UP000305398">
    <property type="component" value="Chromosome"/>
</dbReference>
<reference evidence="7 8" key="1">
    <citation type="submission" date="2019-06" db="EMBL/GenBank/DDBJ databases">
        <authorList>
            <person name="Srinivasan S."/>
        </authorList>
    </citation>
    <scope>NUCLEOTIDE SEQUENCE [LARGE SCALE GENOMIC DNA]</scope>
    <source>
        <strain evidence="7 8">17J68-5</strain>
    </source>
</reference>
<dbReference type="AlphaFoldDB" id="A0A5B8A4K9"/>
<comment type="subunit">
    <text evidence="2">Monomer.</text>
</comment>
<evidence type="ECO:0000313" key="7">
    <source>
        <dbReference type="EMBL" id="QDA61646.1"/>
    </source>
</evidence>
<dbReference type="KEGG" id="hyj:FHG12_16755"/>
<accession>A0A5B8A4K9</accession>
<evidence type="ECO:0000256" key="1">
    <source>
        <dbReference type="ARBA" id="ARBA00001913"/>
    </source>
</evidence>
<dbReference type="PANTHER" id="PTHR35803">
    <property type="entry name" value="GLUCAN 1,4-ALPHA-GLUCOSIDASE SUSB-RELATED"/>
    <property type="match status" value="1"/>
</dbReference>
<dbReference type="Pfam" id="PF10566">
    <property type="entry name" value="Glyco_hydro_97"/>
    <property type="match status" value="1"/>
</dbReference>
<feature type="domain" description="Glycosyl-hydrolase 97 catalytic" evidence="4">
    <location>
        <begin position="314"/>
        <end position="457"/>
    </location>
</feature>
<keyword evidence="3" id="KW-0106">Calcium</keyword>
<evidence type="ECO:0000259" key="5">
    <source>
        <dbReference type="Pfam" id="PF14508"/>
    </source>
</evidence>
<dbReference type="GO" id="GO:0016787">
    <property type="term" value="F:hydrolase activity"/>
    <property type="evidence" value="ECO:0007669"/>
    <property type="project" value="UniProtKB-KW"/>
</dbReference>
<dbReference type="PANTHER" id="PTHR35803:SF3">
    <property type="entry name" value="ALPHA-GLUCOSIDASE"/>
    <property type="match status" value="1"/>
</dbReference>
<dbReference type="InterPro" id="IPR014718">
    <property type="entry name" value="GH-type_carb-bd"/>
</dbReference>
<evidence type="ECO:0000313" key="8">
    <source>
        <dbReference type="Proteomes" id="UP000305398"/>
    </source>
</evidence>
<dbReference type="InterPro" id="IPR052720">
    <property type="entry name" value="Glycosyl_hydrolase_97"/>
</dbReference>
<dbReference type="Gene3D" id="3.20.20.70">
    <property type="entry name" value="Aldolase class I"/>
    <property type="match status" value="1"/>
</dbReference>
<dbReference type="SUPFAM" id="SSF51445">
    <property type="entry name" value="(Trans)glycosidases"/>
    <property type="match status" value="1"/>
</dbReference>
<dbReference type="OrthoDB" id="57532at2"/>
<evidence type="ECO:0000256" key="3">
    <source>
        <dbReference type="ARBA" id="ARBA00022837"/>
    </source>
</evidence>
<protein>
    <submittedName>
        <fullName evidence="7">Glycoside hydrolase family 97 protein</fullName>
    </submittedName>
</protein>
<dbReference type="InterPro" id="IPR017853">
    <property type="entry name" value="GH"/>
</dbReference>
<gene>
    <name evidence="7" type="ORF">FHG12_16755</name>
</gene>
<proteinExistence type="predicted"/>
<feature type="domain" description="Glycosyl-hydrolase 97 N-terminal" evidence="5">
    <location>
        <begin position="37"/>
        <end position="295"/>
    </location>
</feature>
<dbReference type="Pfam" id="PF14509">
    <property type="entry name" value="GH97_C"/>
    <property type="match status" value="1"/>
</dbReference>
<evidence type="ECO:0000259" key="6">
    <source>
        <dbReference type="Pfam" id="PF14509"/>
    </source>
</evidence>
<organism evidence="7 8">
    <name type="scientific">Hymenobacter jejuensis</name>
    <dbReference type="NCBI Taxonomy" id="2502781"/>
    <lineage>
        <taxon>Bacteria</taxon>
        <taxon>Pseudomonadati</taxon>
        <taxon>Bacteroidota</taxon>
        <taxon>Cytophagia</taxon>
        <taxon>Cytophagales</taxon>
        <taxon>Hymenobacteraceae</taxon>
        <taxon>Hymenobacter</taxon>
    </lineage>
</organism>
<dbReference type="InterPro" id="IPR029483">
    <property type="entry name" value="GH97_C"/>
</dbReference>
<dbReference type="Pfam" id="PF14508">
    <property type="entry name" value="GH97_N"/>
    <property type="match status" value="1"/>
</dbReference>
<dbReference type="EMBL" id="CP040896">
    <property type="protein sequence ID" value="QDA61646.1"/>
    <property type="molecule type" value="Genomic_DNA"/>
</dbReference>
<dbReference type="InterPro" id="IPR029486">
    <property type="entry name" value="GH97_N"/>
</dbReference>
<dbReference type="Gene3D" id="2.70.98.10">
    <property type="match status" value="1"/>
</dbReference>
<dbReference type="InterPro" id="IPR013785">
    <property type="entry name" value="Aldolase_TIM"/>
</dbReference>